<organism evidence="2 3">
    <name type="scientific">Prorocentrum cordatum</name>
    <dbReference type="NCBI Taxonomy" id="2364126"/>
    <lineage>
        <taxon>Eukaryota</taxon>
        <taxon>Sar</taxon>
        <taxon>Alveolata</taxon>
        <taxon>Dinophyceae</taxon>
        <taxon>Prorocentrales</taxon>
        <taxon>Prorocentraceae</taxon>
        <taxon>Prorocentrum</taxon>
    </lineage>
</organism>
<gene>
    <name evidence="2" type="ORF">PCOR1329_LOCUS46300</name>
</gene>
<evidence type="ECO:0000256" key="1">
    <source>
        <dbReference type="SAM" id="MobiDB-lite"/>
    </source>
</evidence>
<comment type="caution">
    <text evidence="2">The sequence shown here is derived from an EMBL/GenBank/DDBJ whole genome shotgun (WGS) entry which is preliminary data.</text>
</comment>
<dbReference type="EMBL" id="CAUYUJ010015571">
    <property type="protein sequence ID" value="CAK0855647.1"/>
    <property type="molecule type" value="Genomic_DNA"/>
</dbReference>
<reference evidence="2" key="1">
    <citation type="submission" date="2023-10" db="EMBL/GenBank/DDBJ databases">
        <authorList>
            <person name="Chen Y."/>
            <person name="Shah S."/>
            <person name="Dougan E. K."/>
            <person name="Thang M."/>
            <person name="Chan C."/>
        </authorList>
    </citation>
    <scope>NUCLEOTIDE SEQUENCE [LARGE SCALE GENOMIC DNA]</scope>
</reference>
<dbReference type="Proteomes" id="UP001189429">
    <property type="component" value="Unassembled WGS sequence"/>
</dbReference>
<evidence type="ECO:0000313" key="2">
    <source>
        <dbReference type="EMBL" id="CAK0855647.1"/>
    </source>
</evidence>
<feature type="compositionally biased region" description="Low complexity" evidence="1">
    <location>
        <begin position="251"/>
        <end position="270"/>
    </location>
</feature>
<accession>A0ABN9U8T0</accession>
<keyword evidence="3" id="KW-1185">Reference proteome</keyword>
<protein>
    <submittedName>
        <fullName evidence="2">Uncharacterized protein</fullName>
    </submittedName>
</protein>
<feature type="region of interest" description="Disordered" evidence="1">
    <location>
        <begin position="247"/>
        <end position="270"/>
    </location>
</feature>
<name>A0ABN9U8T0_9DINO</name>
<sequence length="375" mass="41875">MALHTDWEYCGWMESVTVCDVVTVAPSGLMRVISGRKELLRIYRHYAEAIIVATEREHGMLSDLHMAVDHESIITSMPLKSRVALSQAALRALDKKQQPWGILGMQPRRDLKELDQEVSNGKCDIMLNEEGRVLRSVSLCVVRLMREDGRILAEIGEMHDGKLSMGCKLPGTKVRSQELPHDAIRRLIKRQFGHLEAQELNRLEETLIGQATRVVNFEEKVSANYGINSRYTRNEFQMQIGPEFFAEDGSKALPRSSSKSSGGRLGLGRKLGQSGDSLNIDQYEAFAKIAPEEPDRVSIMAWLDPEAMPFLASGSGEAKLRDWVYSFRHELNDLVEGTANSAGAVARQESLSLFGRRMSRKPSCKGSPKTDGVMV</sequence>
<proteinExistence type="predicted"/>
<evidence type="ECO:0000313" key="3">
    <source>
        <dbReference type="Proteomes" id="UP001189429"/>
    </source>
</evidence>